<gene>
    <name evidence="1" type="ORF">ALMOND_2B018915</name>
</gene>
<dbReference type="AlphaFoldDB" id="A0A5E4F7A4"/>
<organism evidence="1 2">
    <name type="scientific">Prunus dulcis</name>
    <name type="common">Almond</name>
    <name type="synonym">Amygdalus dulcis</name>
    <dbReference type="NCBI Taxonomy" id="3755"/>
    <lineage>
        <taxon>Eukaryota</taxon>
        <taxon>Viridiplantae</taxon>
        <taxon>Streptophyta</taxon>
        <taxon>Embryophyta</taxon>
        <taxon>Tracheophyta</taxon>
        <taxon>Spermatophyta</taxon>
        <taxon>Magnoliopsida</taxon>
        <taxon>eudicotyledons</taxon>
        <taxon>Gunneridae</taxon>
        <taxon>Pentapetalae</taxon>
        <taxon>rosids</taxon>
        <taxon>fabids</taxon>
        <taxon>Rosales</taxon>
        <taxon>Rosaceae</taxon>
        <taxon>Amygdaloideae</taxon>
        <taxon>Amygdaleae</taxon>
        <taxon>Prunus</taxon>
    </lineage>
</organism>
<sequence length="182" mass="20141">MASRAMLRKKRIVKDYVTTSFRTIPRFQWLEHYHGSQKSESTSFSSIIVDMHRGNNDDDDDKVSAAKDKFRRLGGVVGCGILSHALELVPSGVYIKSLIFGDLFSPERGLSLILSNGVLTCKTILSLEERSQFKEPNNGNAMGHDLLDGKDGVVGCDRVELEILALFMLADSTAKFTSPKLC</sequence>
<protein>
    <submittedName>
        <fullName evidence="1">PREDICTED: LETM1 and EF-hand domain-containing 1 mitochondrial</fullName>
    </submittedName>
</protein>
<accession>A0A5E4F7A4</accession>
<dbReference type="EMBL" id="CABIKO010000076">
    <property type="protein sequence ID" value="VVA23923.1"/>
    <property type="molecule type" value="Genomic_DNA"/>
</dbReference>
<evidence type="ECO:0000313" key="2">
    <source>
        <dbReference type="Proteomes" id="UP000327085"/>
    </source>
</evidence>
<reference evidence="2" key="1">
    <citation type="journal article" date="2020" name="Plant J.">
        <title>Transposons played a major role in the diversification between the closely related almond and peach genomes: results from the almond genome sequence.</title>
        <authorList>
            <person name="Alioto T."/>
            <person name="Alexiou K.G."/>
            <person name="Bardil A."/>
            <person name="Barteri F."/>
            <person name="Castanera R."/>
            <person name="Cruz F."/>
            <person name="Dhingra A."/>
            <person name="Duval H."/>
            <person name="Fernandez I Marti A."/>
            <person name="Frias L."/>
            <person name="Galan B."/>
            <person name="Garcia J.L."/>
            <person name="Howad W."/>
            <person name="Gomez-Garrido J."/>
            <person name="Gut M."/>
            <person name="Julca I."/>
            <person name="Morata J."/>
            <person name="Puigdomenech P."/>
            <person name="Ribeca P."/>
            <person name="Rubio Cabetas M.J."/>
            <person name="Vlasova A."/>
            <person name="Wirthensohn M."/>
            <person name="Garcia-Mas J."/>
            <person name="Gabaldon T."/>
            <person name="Casacuberta J.M."/>
            <person name="Arus P."/>
        </authorList>
    </citation>
    <scope>NUCLEOTIDE SEQUENCE [LARGE SCALE GENOMIC DNA]</scope>
    <source>
        <strain evidence="2">cv. Texas</strain>
    </source>
</reference>
<dbReference type="Proteomes" id="UP000327085">
    <property type="component" value="Chromosome 7"/>
</dbReference>
<dbReference type="Gramene" id="VVA23923">
    <property type="protein sequence ID" value="VVA23923"/>
    <property type="gene ID" value="Prudul26B018915"/>
</dbReference>
<proteinExistence type="predicted"/>
<evidence type="ECO:0000313" key="1">
    <source>
        <dbReference type="EMBL" id="VVA23923.1"/>
    </source>
</evidence>
<dbReference type="InParanoid" id="A0A5E4F7A4"/>
<name>A0A5E4F7A4_PRUDU</name>